<accession>A0A2S0Q5T3</accession>
<feature type="domain" description="Transposase IS4-like" evidence="1">
    <location>
        <begin position="12"/>
        <end position="77"/>
    </location>
</feature>
<dbReference type="KEGG" id="nsp:BMF81_00628"/>
<proteinExistence type="predicted"/>
<reference evidence="2 3" key="1">
    <citation type="submission" date="2017-03" db="EMBL/GenBank/DDBJ databases">
        <title>Comparative genomics of the toxic Baltic Sea cyanobacteria Nodularia spumigena UHCC 0039 and its response on varying salinity.</title>
        <authorList>
            <person name="Teikari J.E."/>
        </authorList>
    </citation>
    <scope>NUCLEOTIDE SEQUENCE [LARGE SCALE GENOMIC DNA]</scope>
    <source>
        <strain evidence="2 3">UHCC 0039</strain>
    </source>
</reference>
<evidence type="ECO:0000313" key="2">
    <source>
        <dbReference type="EMBL" id="AVZ29763.1"/>
    </source>
</evidence>
<evidence type="ECO:0000259" key="1">
    <source>
        <dbReference type="Pfam" id="PF01609"/>
    </source>
</evidence>
<dbReference type="SUPFAM" id="SSF53098">
    <property type="entry name" value="Ribonuclease H-like"/>
    <property type="match status" value="1"/>
</dbReference>
<name>A0A2S0Q5T3_NODSP</name>
<dbReference type="EMBL" id="CP020114">
    <property type="protein sequence ID" value="AVZ29763.1"/>
    <property type="molecule type" value="Genomic_DNA"/>
</dbReference>
<protein>
    <recommendedName>
        <fullName evidence="1">Transposase IS4-like domain-containing protein</fullName>
    </recommendedName>
</protein>
<gene>
    <name evidence="2" type="ORF">BMF81_00628</name>
</gene>
<dbReference type="GO" id="GO:0006313">
    <property type="term" value="P:DNA transposition"/>
    <property type="evidence" value="ECO:0007669"/>
    <property type="project" value="InterPro"/>
</dbReference>
<dbReference type="InterPro" id="IPR002559">
    <property type="entry name" value="Transposase_11"/>
</dbReference>
<dbReference type="Pfam" id="PF01609">
    <property type="entry name" value="DDE_Tnp_1"/>
    <property type="match status" value="1"/>
</dbReference>
<dbReference type="InterPro" id="IPR012337">
    <property type="entry name" value="RNaseH-like_sf"/>
</dbReference>
<dbReference type="GO" id="GO:0003677">
    <property type="term" value="F:DNA binding"/>
    <property type="evidence" value="ECO:0007669"/>
    <property type="project" value="InterPro"/>
</dbReference>
<sequence>MILVKTNLKTNAPSHVILFSSDLTLSDDKIIDYYKLRFQIEFNFRDAKQFWGLEDFMNRGQTAVTNAANLSFFIVNLSHDLLAQFRENNPGSGIVDLQAYCRGFRYVREMLKMLPQQPEPIFNAQIFAKLTSVGRIHNASTAVEPS</sequence>
<organism evidence="2 3">
    <name type="scientific">Nodularia spumigena UHCC 0039</name>
    <dbReference type="NCBI Taxonomy" id="1914872"/>
    <lineage>
        <taxon>Bacteria</taxon>
        <taxon>Bacillati</taxon>
        <taxon>Cyanobacteriota</taxon>
        <taxon>Cyanophyceae</taxon>
        <taxon>Nostocales</taxon>
        <taxon>Nodulariaceae</taxon>
        <taxon>Nodularia</taxon>
    </lineage>
</organism>
<dbReference type="AlphaFoldDB" id="A0A2S0Q5T3"/>
<evidence type="ECO:0000313" key="3">
    <source>
        <dbReference type="Proteomes" id="UP000244056"/>
    </source>
</evidence>
<dbReference type="Proteomes" id="UP000244056">
    <property type="component" value="Chromosome"/>
</dbReference>
<dbReference type="GO" id="GO:0004803">
    <property type="term" value="F:transposase activity"/>
    <property type="evidence" value="ECO:0007669"/>
    <property type="project" value="InterPro"/>
</dbReference>